<protein>
    <recommendedName>
        <fullName evidence="10">C2H2-type domain-containing protein</fullName>
    </recommendedName>
</protein>
<dbReference type="Proteomes" id="UP001208570">
    <property type="component" value="Unassembled WGS sequence"/>
</dbReference>
<dbReference type="Pfam" id="PF13894">
    <property type="entry name" value="zf-C2H2_4"/>
    <property type="match status" value="1"/>
</dbReference>
<evidence type="ECO:0000313" key="11">
    <source>
        <dbReference type="EMBL" id="KAK2163474.1"/>
    </source>
</evidence>
<keyword evidence="9" id="KW-0732">Signal</keyword>
<feature type="domain" description="C2H2-type" evidence="10">
    <location>
        <begin position="49"/>
        <end position="76"/>
    </location>
</feature>
<dbReference type="GO" id="GO:0003700">
    <property type="term" value="F:DNA-binding transcription factor activity"/>
    <property type="evidence" value="ECO:0007669"/>
    <property type="project" value="TreeGrafter"/>
</dbReference>
<evidence type="ECO:0000256" key="5">
    <source>
        <dbReference type="ARBA" id="ARBA00022833"/>
    </source>
</evidence>
<keyword evidence="7" id="KW-0539">Nucleus</keyword>
<evidence type="ECO:0000256" key="6">
    <source>
        <dbReference type="ARBA" id="ARBA00023125"/>
    </source>
</evidence>
<keyword evidence="3" id="KW-0677">Repeat</keyword>
<dbReference type="SMART" id="SM00355">
    <property type="entry name" value="ZnF_C2H2"/>
    <property type="match status" value="3"/>
</dbReference>
<evidence type="ECO:0000256" key="2">
    <source>
        <dbReference type="ARBA" id="ARBA00022723"/>
    </source>
</evidence>
<dbReference type="EMBL" id="JAODUP010000079">
    <property type="protein sequence ID" value="KAK2163474.1"/>
    <property type="molecule type" value="Genomic_DNA"/>
</dbReference>
<dbReference type="PROSITE" id="PS00028">
    <property type="entry name" value="ZINC_FINGER_C2H2_1"/>
    <property type="match status" value="3"/>
</dbReference>
<evidence type="ECO:0000256" key="3">
    <source>
        <dbReference type="ARBA" id="ARBA00022737"/>
    </source>
</evidence>
<dbReference type="AlphaFoldDB" id="A0AAD9K223"/>
<evidence type="ECO:0000256" key="4">
    <source>
        <dbReference type="ARBA" id="ARBA00022771"/>
    </source>
</evidence>
<evidence type="ECO:0000256" key="7">
    <source>
        <dbReference type="ARBA" id="ARBA00023242"/>
    </source>
</evidence>
<reference evidence="11" key="1">
    <citation type="journal article" date="2023" name="Mol. Biol. Evol.">
        <title>Third-Generation Sequencing Reveals the Adaptive Role of the Epigenome in Three Deep-Sea Polychaetes.</title>
        <authorList>
            <person name="Perez M."/>
            <person name="Aroh O."/>
            <person name="Sun Y."/>
            <person name="Lan Y."/>
            <person name="Juniper S.K."/>
            <person name="Young C.R."/>
            <person name="Angers B."/>
            <person name="Qian P.Y."/>
        </authorList>
    </citation>
    <scope>NUCLEOTIDE SEQUENCE</scope>
    <source>
        <strain evidence="11">P08H-3</strain>
    </source>
</reference>
<dbReference type="Gene3D" id="3.30.160.60">
    <property type="entry name" value="Classic Zinc Finger"/>
    <property type="match status" value="3"/>
</dbReference>
<evidence type="ECO:0000313" key="12">
    <source>
        <dbReference type="Proteomes" id="UP001208570"/>
    </source>
</evidence>
<dbReference type="SUPFAM" id="SSF57667">
    <property type="entry name" value="beta-beta-alpha zinc fingers"/>
    <property type="match status" value="2"/>
</dbReference>
<proteinExistence type="predicted"/>
<dbReference type="GO" id="GO:0006357">
    <property type="term" value="P:regulation of transcription by RNA polymerase II"/>
    <property type="evidence" value="ECO:0007669"/>
    <property type="project" value="TreeGrafter"/>
</dbReference>
<feature type="domain" description="C2H2-type" evidence="10">
    <location>
        <begin position="21"/>
        <end position="48"/>
    </location>
</feature>
<feature type="domain" description="C2H2-type" evidence="10">
    <location>
        <begin position="77"/>
        <end position="105"/>
    </location>
</feature>
<dbReference type="InterPro" id="IPR036236">
    <property type="entry name" value="Znf_C2H2_sf"/>
</dbReference>
<keyword evidence="4 8" id="KW-0863">Zinc-finger</keyword>
<sequence length="112" mass="12980">MCCPGDLWCLFLSLQVLLPVYACNICGKRLKSKSSLSVHLKLHEGKYNYTCPLCNKGFSSTYMLKGHMSWHTGVKEFKCTLCPKEYRYSHELKQHVMKKHVLRRDVSSYNSS</sequence>
<keyword evidence="2" id="KW-0479">Metal-binding</keyword>
<dbReference type="GO" id="GO:0008270">
    <property type="term" value="F:zinc ion binding"/>
    <property type="evidence" value="ECO:0007669"/>
    <property type="project" value="UniProtKB-KW"/>
</dbReference>
<evidence type="ECO:0000256" key="9">
    <source>
        <dbReference type="SAM" id="SignalP"/>
    </source>
</evidence>
<name>A0AAD9K223_9ANNE</name>
<evidence type="ECO:0000256" key="1">
    <source>
        <dbReference type="ARBA" id="ARBA00004123"/>
    </source>
</evidence>
<dbReference type="PROSITE" id="PS50157">
    <property type="entry name" value="ZINC_FINGER_C2H2_2"/>
    <property type="match status" value="3"/>
</dbReference>
<keyword evidence="5" id="KW-0862">Zinc</keyword>
<accession>A0AAD9K223</accession>
<dbReference type="Pfam" id="PF00096">
    <property type="entry name" value="zf-C2H2"/>
    <property type="match status" value="2"/>
</dbReference>
<dbReference type="InterPro" id="IPR013087">
    <property type="entry name" value="Znf_C2H2_type"/>
</dbReference>
<dbReference type="PANTHER" id="PTHR24404">
    <property type="entry name" value="ZINC FINGER PROTEIN"/>
    <property type="match status" value="1"/>
</dbReference>
<feature type="chain" id="PRO_5042175186" description="C2H2-type domain-containing protein" evidence="9">
    <location>
        <begin position="23"/>
        <end position="112"/>
    </location>
</feature>
<comment type="subcellular location">
    <subcellularLocation>
        <location evidence="1">Nucleus</location>
    </subcellularLocation>
</comment>
<evidence type="ECO:0000259" key="10">
    <source>
        <dbReference type="PROSITE" id="PS50157"/>
    </source>
</evidence>
<dbReference type="PANTHER" id="PTHR24404:SF114">
    <property type="entry name" value="KLUMPFUSS, ISOFORM B-RELATED"/>
    <property type="match status" value="1"/>
</dbReference>
<feature type="signal peptide" evidence="9">
    <location>
        <begin position="1"/>
        <end position="22"/>
    </location>
</feature>
<gene>
    <name evidence="11" type="ORF">LSH36_79g10021</name>
</gene>
<keyword evidence="6" id="KW-0238">DNA-binding</keyword>
<dbReference type="FunFam" id="3.30.160.60:FF:000870">
    <property type="entry name" value="zinc finger protein 197 isoform X1"/>
    <property type="match status" value="1"/>
</dbReference>
<comment type="caution">
    <text evidence="11">The sequence shown here is derived from an EMBL/GenBank/DDBJ whole genome shotgun (WGS) entry which is preliminary data.</text>
</comment>
<dbReference type="InterPro" id="IPR050589">
    <property type="entry name" value="Ikaros_C2H2-ZF"/>
</dbReference>
<organism evidence="11 12">
    <name type="scientific">Paralvinella palmiformis</name>
    <dbReference type="NCBI Taxonomy" id="53620"/>
    <lineage>
        <taxon>Eukaryota</taxon>
        <taxon>Metazoa</taxon>
        <taxon>Spiralia</taxon>
        <taxon>Lophotrochozoa</taxon>
        <taxon>Annelida</taxon>
        <taxon>Polychaeta</taxon>
        <taxon>Sedentaria</taxon>
        <taxon>Canalipalpata</taxon>
        <taxon>Terebellida</taxon>
        <taxon>Terebelliformia</taxon>
        <taxon>Alvinellidae</taxon>
        <taxon>Paralvinella</taxon>
    </lineage>
</organism>
<dbReference type="GO" id="GO:0005634">
    <property type="term" value="C:nucleus"/>
    <property type="evidence" value="ECO:0007669"/>
    <property type="project" value="UniProtKB-SubCell"/>
</dbReference>
<keyword evidence="12" id="KW-1185">Reference proteome</keyword>
<evidence type="ECO:0000256" key="8">
    <source>
        <dbReference type="PROSITE-ProRule" id="PRU00042"/>
    </source>
</evidence>
<dbReference type="GO" id="GO:0000978">
    <property type="term" value="F:RNA polymerase II cis-regulatory region sequence-specific DNA binding"/>
    <property type="evidence" value="ECO:0007669"/>
    <property type="project" value="TreeGrafter"/>
</dbReference>